<feature type="domain" description="3-beta hydroxysteroid dehydrogenase/isomerase" evidence="4">
    <location>
        <begin position="268"/>
        <end position="380"/>
    </location>
</feature>
<keyword evidence="3" id="KW-0812">Transmembrane</keyword>
<feature type="domain" description="3-beta hydroxysteroid dehydrogenase/isomerase" evidence="4">
    <location>
        <begin position="95"/>
        <end position="229"/>
    </location>
</feature>
<dbReference type="Proteomes" id="UP001583172">
    <property type="component" value="Unassembled WGS sequence"/>
</dbReference>
<dbReference type="Gene3D" id="3.40.50.720">
    <property type="entry name" value="NAD(P)-binding Rossmann-like Domain"/>
    <property type="match status" value="1"/>
</dbReference>
<keyword evidence="3" id="KW-1133">Transmembrane helix</keyword>
<sequence length="533" mass="57808">MPALAVFTGVLSRLNMRPAASACALLFFLLVIFVVAYLIRLNQLLLGIPHEVAKLSPKRWTRDELVETYHRLKARPITPASYAARIPPKLERRYIVTGGSGLVGSAIVRQLLARGQPPSSIRIVDFRPPRQPFRTTTTQEEEQIDFTQTDISSLPATLHAFTKPWPSSVAHLPLTVFHTAAVIVPADRSPNSPGRAVCEAVNVRGTQNVVDAARKAGADVLVATTSGSIALRPVGVWVDPWKVMRSCLLPLWVLDERDFFAPLRPREEFYANYPASKAAAERLVCGVNGPEMRTGCVRPVNGVYGDPTDNTVGGSLARAVLPTWMSNIVQSFVHCDNVAVAHLDFEAVLAASPTAASLPQAGRPFVVTDPNPPIRYGDLHELVGTLVLTPFCVVPVPPVVILLLSYFVEGYVRLRTSAGALAPWSWLRRLVLGVLLPEIPGEAKHLTPAIFSICTHLVANNETASKPVSQGGIGYTGVLTTLEGMAQEVIEWNRDHEEVTKGKKVVQYQRSVSLADEIAKATNAATVMAVASS</sequence>
<feature type="transmembrane region" description="Helical" evidence="3">
    <location>
        <begin position="382"/>
        <end position="408"/>
    </location>
</feature>
<evidence type="ECO:0000313" key="5">
    <source>
        <dbReference type="EMBL" id="KAL1840814.1"/>
    </source>
</evidence>
<keyword evidence="2" id="KW-0560">Oxidoreductase</keyword>
<keyword evidence="3" id="KW-0472">Membrane</keyword>
<comment type="similarity">
    <text evidence="1">Belongs to the 3-beta-HSD family.</text>
</comment>
<evidence type="ECO:0000259" key="4">
    <source>
        <dbReference type="Pfam" id="PF01073"/>
    </source>
</evidence>
<dbReference type="Pfam" id="PF01073">
    <property type="entry name" value="3Beta_HSD"/>
    <property type="match status" value="2"/>
</dbReference>
<reference evidence="5 6" key="1">
    <citation type="journal article" date="2024" name="Commun. Biol.">
        <title>Comparative genomic analysis of thermophilic fungi reveals convergent evolutionary adaptations and gene losses.</title>
        <authorList>
            <person name="Steindorff A.S."/>
            <person name="Aguilar-Pontes M.V."/>
            <person name="Robinson A.J."/>
            <person name="Andreopoulos B."/>
            <person name="LaButti K."/>
            <person name="Kuo A."/>
            <person name="Mondo S."/>
            <person name="Riley R."/>
            <person name="Otillar R."/>
            <person name="Haridas S."/>
            <person name="Lipzen A."/>
            <person name="Grimwood J."/>
            <person name="Schmutz J."/>
            <person name="Clum A."/>
            <person name="Reid I.D."/>
            <person name="Moisan M.C."/>
            <person name="Butler G."/>
            <person name="Nguyen T.T.M."/>
            <person name="Dewar K."/>
            <person name="Conant G."/>
            <person name="Drula E."/>
            <person name="Henrissat B."/>
            <person name="Hansel C."/>
            <person name="Singer S."/>
            <person name="Hutchinson M.I."/>
            <person name="de Vries R.P."/>
            <person name="Natvig D.O."/>
            <person name="Powell A.J."/>
            <person name="Tsang A."/>
            <person name="Grigoriev I.V."/>
        </authorList>
    </citation>
    <scope>NUCLEOTIDE SEQUENCE [LARGE SCALE GENOMIC DNA]</scope>
    <source>
        <strain evidence="5 6">CBS 620.91</strain>
    </source>
</reference>
<comment type="caution">
    <text evidence="5">The sequence shown here is derived from an EMBL/GenBank/DDBJ whole genome shotgun (WGS) entry which is preliminary data.</text>
</comment>
<evidence type="ECO:0000313" key="6">
    <source>
        <dbReference type="Proteomes" id="UP001583172"/>
    </source>
</evidence>
<dbReference type="PANTHER" id="PTHR43245">
    <property type="entry name" value="BIFUNCTIONAL POLYMYXIN RESISTANCE PROTEIN ARNA"/>
    <property type="match status" value="1"/>
</dbReference>
<evidence type="ECO:0000256" key="2">
    <source>
        <dbReference type="ARBA" id="ARBA00023002"/>
    </source>
</evidence>
<accession>A0ABR3VGA0</accession>
<dbReference type="PANTHER" id="PTHR43245:SF51">
    <property type="entry name" value="SHORT CHAIN DEHYDROGENASE_REDUCTASE FAMILY 42E, MEMBER 2"/>
    <property type="match status" value="1"/>
</dbReference>
<dbReference type="InterPro" id="IPR002225">
    <property type="entry name" value="3Beta_OHSteriod_DH/Estase"/>
</dbReference>
<evidence type="ECO:0000256" key="1">
    <source>
        <dbReference type="ARBA" id="ARBA00009219"/>
    </source>
</evidence>
<name>A0ABR3VGA0_HUMIN</name>
<dbReference type="InterPro" id="IPR050177">
    <property type="entry name" value="Lipid_A_modif_metabolic_enz"/>
</dbReference>
<dbReference type="InterPro" id="IPR036291">
    <property type="entry name" value="NAD(P)-bd_dom_sf"/>
</dbReference>
<gene>
    <name evidence="5" type="ORF">VTJ49DRAFT_7713</name>
</gene>
<dbReference type="EMBL" id="JAZGSY010000098">
    <property type="protein sequence ID" value="KAL1840814.1"/>
    <property type="molecule type" value="Genomic_DNA"/>
</dbReference>
<protein>
    <recommendedName>
        <fullName evidence="4">3-beta hydroxysteroid dehydrogenase/isomerase domain-containing protein</fullName>
    </recommendedName>
</protein>
<proteinExistence type="inferred from homology"/>
<feature type="transmembrane region" description="Helical" evidence="3">
    <location>
        <begin position="19"/>
        <end position="39"/>
    </location>
</feature>
<keyword evidence="6" id="KW-1185">Reference proteome</keyword>
<dbReference type="SUPFAM" id="SSF51735">
    <property type="entry name" value="NAD(P)-binding Rossmann-fold domains"/>
    <property type="match status" value="1"/>
</dbReference>
<organism evidence="5 6">
    <name type="scientific">Humicola insolens</name>
    <name type="common">Soft-rot fungus</name>
    <dbReference type="NCBI Taxonomy" id="85995"/>
    <lineage>
        <taxon>Eukaryota</taxon>
        <taxon>Fungi</taxon>
        <taxon>Dikarya</taxon>
        <taxon>Ascomycota</taxon>
        <taxon>Pezizomycotina</taxon>
        <taxon>Sordariomycetes</taxon>
        <taxon>Sordariomycetidae</taxon>
        <taxon>Sordariales</taxon>
        <taxon>Chaetomiaceae</taxon>
        <taxon>Mycothermus</taxon>
    </lineage>
</organism>
<evidence type="ECO:0000256" key="3">
    <source>
        <dbReference type="SAM" id="Phobius"/>
    </source>
</evidence>